<dbReference type="Proteomes" id="UP001371456">
    <property type="component" value="Unassembled WGS sequence"/>
</dbReference>
<dbReference type="FunFam" id="3.30.40.10:FF:000632">
    <property type="entry name" value="RING-H2 finger protein ATL73"/>
    <property type="match status" value="1"/>
</dbReference>
<keyword evidence="7" id="KW-0862">Zinc</keyword>
<dbReference type="SUPFAM" id="SSF57850">
    <property type="entry name" value="RING/U-box"/>
    <property type="match status" value="1"/>
</dbReference>
<gene>
    <name evidence="14" type="ORF">RDI58_026517</name>
</gene>
<evidence type="ECO:0000256" key="1">
    <source>
        <dbReference type="ARBA" id="ARBA00000900"/>
    </source>
</evidence>
<dbReference type="EMBL" id="JBANQN010000011">
    <property type="protein sequence ID" value="KAK6775516.1"/>
    <property type="molecule type" value="Genomic_DNA"/>
</dbReference>
<comment type="catalytic activity">
    <reaction evidence="1">
        <text>S-ubiquitinyl-[E2 ubiquitin-conjugating enzyme]-L-cysteine + [acceptor protein]-L-lysine = [E2 ubiquitin-conjugating enzyme]-L-cysteine + N(6)-ubiquitinyl-[acceptor protein]-L-lysine.</text>
        <dbReference type="EC" id="2.3.2.27"/>
    </reaction>
</comment>
<comment type="subcellular location">
    <subcellularLocation>
        <location evidence="2">Membrane</location>
        <topology evidence="2">Single-pass membrane protein</topology>
    </subcellularLocation>
</comment>
<feature type="domain" description="RING-type" evidence="13">
    <location>
        <begin position="106"/>
        <end position="148"/>
    </location>
</feature>
<dbReference type="GO" id="GO:0008270">
    <property type="term" value="F:zinc ion binding"/>
    <property type="evidence" value="ECO:0007669"/>
    <property type="project" value="UniProtKB-KW"/>
</dbReference>
<evidence type="ECO:0000256" key="8">
    <source>
        <dbReference type="ARBA" id="ARBA00022989"/>
    </source>
</evidence>
<keyword evidence="9 12" id="KW-0472">Membrane</keyword>
<dbReference type="InterPro" id="IPR013083">
    <property type="entry name" value="Znf_RING/FYVE/PHD"/>
</dbReference>
<evidence type="ECO:0000256" key="10">
    <source>
        <dbReference type="ARBA" id="ARBA00024209"/>
    </source>
</evidence>
<keyword evidence="11" id="KW-0863">Zinc-finger</keyword>
<comment type="caution">
    <text evidence="14">The sequence shown here is derived from an EMBL/GenBank/DDBJ whole genome shotgun (WGS) entry which is preliminary data.</text>
</comment>
<dbReference type="PANTHER" id="PTHR46905:SF4">
    <property type="entry name" value="RING-TYPE E3 UBIQUITIN TRANSFERASE"/>
    <property type="match status" value="1"/>
</dbReference>
<evidence type="ECO:0000256" key="5">
    <source>
        <dbReference type="ARBA" id="ARBA00022692"/>
    </source>
</evidence>
<organism evidence="14 15">
    <name type="scientific">Solanum bulbocastanum</name>
    <name type="common">Wild potato</name>
    <dbReference type="NCBI Taxonomy" id="147425"/>
    <lineage>
        <taxon>Eukaryota</taxon>
        <taxon>Viridiplantae</taxon>
        <taxon>Streptophyta</taxon>
        <taxon>Embryophyta</taxon>
        <taxon>Tracheophyta</taxon>
        <taxon>Spermatophyta</taxon>
        <taxon>Magnoliopsida</taxon>
        <taxon>eudicotyledons</taxon>
        <taxon>Gunneridae</taxon>
        <taxon>Pentapetalae</taxon>
        <taxon>asterids</taxon>
        <taxon>lamiids</taxon>
        <taxon>Solanales</taxon>
        <taxon>Solanaceae</taxon>
        <taxon>Solanoideae</taxon>
        <taxon>Solaneae</taxon>
        <taxon>Solanum</taxon>
    </lineage>
</organism>
<reference evidence="14 15" key="1">
    <citation type="submission" date="2024-02" db="EMBL/GenBank/DDBJ databases">
        <title>de novo genome assembly of Solanum bulbocastanum strain 11H21.</title>
        <authorList>
            <person name="Hosaka A.J."/>
        </authorList>
    </citation>
    <scope>NUCLEOTIDE SEQUENCE [LARGE SCALE GENOMIC DNA]</scope>
    <source>
        <tissue evidence="14">Young leaves</tissue>
    </source>
</reference>
<evidence type="ECO:0000313" key="14">
    <source>
        <dbReference type="EMBL" id="KAK6775516.1"/>
    </source>
</evidence>
<evidence type="ECO:0000256" key="6">
    <source>
        <dbReference type="ARBA" id="ARBA00022723"/>
    </source>
</evidence>
<keyword evidence="5 12" id="KW-0812">Transmembrane</keyword>
<dbReference type="GO" id="GO:0061630">
    <property type="term" value="F:ubiquitin protein ligase activity"/>
    <property type="evidence" value="ECO:0007669"/>
    <property type="project" value="UniProtKB-EC"/>
</dbReference>
<dbReference type="GO" id="GO:0016020">
    <property type="term" value="C:membrane"/>
    <property type="evidence" value="ECO:0007669"/>
    <property type="project" value="UniProtKB-SubCell"/>
</dbReference>
<dbReference type="EC" id="2.3.2.27" evidence="3"/>
<accession>A0AAN8SZ79</accession>
<evidence type="ECO:0000256" key="9">
    <source>
        <dbReference type="ARBA" id="ARBA00023136"/>
    </source>
</evidence>
<dbReference type="CDD" id="cd16461">
    <property type="entry name" value="RING-H2_EL5-like"/>
    <property type="match status" value="1"/>
</dbReference>
<evidence type="ECO:0000256" key="12">
    <source>
        <dbReference type="SAM" id="Phobius"/>
    </source>
</evidence>
<evidence type="ECO:0000256" key="7">
    <source>
        <dbReference type="ARBA" id="ARBA00022833"/>
    </source>
</evidence>
<keyword evidence="15" id="KW-1185">Reference proteome</keyword>
<dbReference type="PANTHER" id="PTHR46905">
    <property type="entry name" value="RING-H2 FINGER PROTEIN ATL78"/>
    <property type="match status" value="1"/>
</dbReference>
<keyword evidence="4" id="KW-0808">Transferase</keyword>
<dbReference type="SMART" id="SM00184">
    <property type="entry name" value="RING"/>
    <property type="match status" value="1"/>
</dbReference>
<evidence type="ECO:0000313" key="15">
    <source>
        <dbReference type="Proteomes" id="UP001371456"/>
    </source>
</evidence>
<dbReference type="GO" id="GO:0016567">
    <property type="term" value="P:protein ubiquitination"/>
    <property type="evidence" value="ECO:0007669"/>
    <property type="project" value="InterPro"/>
</dbReference>
<sequence length="193" mass="21253">MAPPPMAAGISHDTIDDLQIGNNVNTFDANVIMVLSVLVSAIICSLVLNSIIKCFFRCSTLVLIDSYSNQTNPSSTNKGIKKKALKTFPIITYTTELNHSRLNSECVICLSEFIVGEKVKVLPKCNHGFHVKCIDKWLNSHSSCPTCRHCLIETCQKIVNGDNFVITNAISSSTVEEIVIRIEPLEREGVISN</sequence>
<proteinExistence type="inferred from homology"/>
<comment type="similarity">
    <text evidence="10">Belongs to the RING-type zinc finger family. ATL subfamily.</text>
</comment>
<feature type="transmembrane region" description="Helical" evidence="12">
    <location>
        <begin position="31"/>
        <end position="52"/>
    </location>
</feature>
<evidence type="ECO:0000256" key="3">
    <source>
        <dbReference type="ARBA" id="ARBA00012483"/>
    </source>
</evidence>
<dbReference type="PROSITE" id="PS50089">
    <property type="entry name" value="ZF_RING_2"/>
    <property type="match status" value="1"/>
</dbReference>
<keyword evidence="8 12" id="KW-1133">Transmembrane helix</keyword>
<dbReference type="AlphaFoldDB" id="A0AAN8SZ79"/>
<evidence type="ECO:0000256" key="2">
    <source>
        <dbReference type="ARBA" id="ARBA00004167"/>
    </source>
</evidence>
<evidence type="ECO:0000259" key="13">
    <source>
        <dbReference type="PROSITE" id="PS50089"/>
    </source>
</evidence>
<keyword evidence="6" id="KW-0479">Metal-binding</keyword>
<dbReference type="Gene3D" id="3.30.40.10">
    <property type="entry name" value="Zinc/RING finger domain, C3HC4 (zinc finger)"/>
    <property type="match status" value="1"/>
</dbReference>
<dbReference type="InterPro" id="IPR044602">
    <property type="entry name" value="ATL10/ATL72-79-like"/>
</dbReference>
<protein>
    <recommendedName>
        <fullName evidence="3">RING-type E3 ubiquitin transferase</fullName>
        <ecNumber evidence="3">2.3.2.27</ecNumber>
    </recommendedName>
</protein>
<evidence type="ECO:0000256" key="4">
    <source>
        <dbReference type="ARBA" id="ARBA00022679"/>
    </source>
</evidence>
<dbReference type="Pfam" id="PF13639">
    <property type="entry name" value="zf-RING_2"/>
    <property type="match status" value="1"/>
</dbReference>
<name>A0AAN8SZ79_SOLBU</name>
<dbReference type="InterPro" id="IPR001841">
    <property type="entry name" value="Znf_RING"/>
</dbReference>
<evidence type="ECO:0000256" key="11">
    <source>
        <dbReference type="PROSITE-ProRule" id="PRU00175"/>
    </source>
</evidence>